<organism evidence="1 2">
    <name type="scientific">Corynebacterium mycetoides</name>
    <dbReference type="NCBI Taxonomy" id="38302"/>
    <lineage>
        <taxon>Bacteria</taxon>
        <taxon>Bacillati</taxon>
        <taxon>Actinomycetota</taxon>
        <taxon>Actinomycetes</taxon>
        <taxon>Mycobacteriales</taxon>
        <taxon>Corynebacteriaceae</taxon>
        <taxon>Corynebacterium</taxon>
    </lineage>
</organism>
<dbReference type="Proteomes" id="UP000199350">
    <property type="component" value="Chromosome I"/>
</dbReference>
<dbReference type="EMBL" id="LT629700">
    <property type="protein sequence ID" value="SDM01665.1"/>
    <property type="molecule type" value="Genomic_DNA"/>
</dbReference>
<evidence type="ECO:0000313" key="2">
    <source>
        <dbReference type="Proteomes" id="UP000199350"/>
    </source>
</evidence>
<gene>
    <name evidence="1" type="ORF">SAMN04488535_1579</name>
</gene>
<evidence type="ECO:0000313" key="1">
    <source>
        <dbReference type="EMBL" id="SDM01665.1"/>
    </source>
</evidence>
<dbReference type="AlphaFoldDB" id="A0A1G9PU65"/>
<reference evidence="2" key="1">
    <citation type="submission" date="2016-10" db="EMBL/GenBank/DDBJ databases">
        <authorList>
            <person name="Varghese N."/>
            <person name="Submissions S."/>
        </authorList>
    </citation>
    <scope>NUCLEOTIDE SEQUENCE [LARGE SCALE GENOMIC DNA]</scope>
    <source>
        <strain evidence="2">DSM 20632</strain>
    </source>
</reference>
<accession>A0A1G9PU65</accession>
<sequence length="112" mass="12353">MSNRYEVNRDWLSAVAANDDARARVRLTVTGEHARDSVMEWMEDLSVDALGVRGRSDWIVQEISAEADRAVVDITAGGDDLEHSLAEATTEAYEVLEALGCALQWQEQSTEG</sequence>
<name>A0A1G9PU65_9CORY</name>
<protein>
    <submittedName>
        <fullName evidence="1">Uncharacterized protein</fullName>
    </submittedName>
</protein>
<keyword evidence="2" id="KW-1185">Reference proteome</keyword>
<dbReference type="OrthoDB" id="4411421at2"/>
<dbReference type="RefSeq" id="WP_092150922.1">
    <property type="nucleotide sequence ID" value="NZ_LT629700.1"/>
</dbReference>
<proteinExistence type="predicted"/>